<reference evidence="2 3" key="1">
    <citation type="submission" date="2023-08" db="EMBL/GenBank/DDBJ databases">
        <title>Implementing the SeqCode for naming new Mesorhizobium species isolated from Vachellia karroo root nodules.</title>
        <authorList>
            <person name="Van Lill M."/>
        </authorList>
    </citation>
    <scope>NUCLEOTIDE SEQUENCE [LARGE SCALE GENOMIC DNA]</scope>
    <source>
        <strain evidence="2 3">MSK 1335</strain>
    </source>
</reference>
<organism evidence="2 3">
    <name type="scientific">Mesorhizobium montanum</name>
    <dbReference type="NCBI Taxonomy" id="3072323"/>
    <lineage>
        <taxon>Bacteria</taxon>
        <taxon>Pseudomonadati</taxon>
        <taxon>Pseudomonadota</taxon>
        <taxon>Alphaproteobacteria</taxon>
        <taxon>Hyphomicrobiales</taxon>
        <taxon>Phyllobacteriaceae</taxon>
        <taxon>Mesorhizobium</taxon>
    </lineage>
</organism>
<feature type="transmembrane region" description="Helical" evidence="1">
    <location>
        <begin position="15"/>
        <end position="33"/>
    </location>
</feature>
<dbReference type="EMBL" id="JAVIJF010000008">
    <property type="protein sequence ID" value="MDX8525490.1"/>
    <property type="molecule type" value="Genomic_DNA"/>
</dbReference>
<evidence type="ECO:0000313" key="3">
    <source>
        <dbReference type="Proteomes" id="UP001276840"/>
    </source>
</evidence>
<comment type="caution">
    <text evidence="2">The sequence shown here is derived from an EMBL/GenBank/DDBJ whole genome shotgun (WGS) entry which is preliminary data.</text>
</comment>
<dbReference type="RefSeq" id="WP_320233433.1">
    <property type="nucleotide sequence ID" value="NZ_JAVIJF010000008.1"/>
</dbReference>
<name>A0ABU4ZKI8_9HYPH</name>
<protein>
    <recommendedName>
        <fullName evidence="4">PH domain-containing protein</fullName>
    </recommendedName>
</protein>
<accession>A0ABU4ZKI8</accession>
<gene>
    <name evidence="2" type="ORF">RFM68_13305</name>
</gene>
<proteinExistence type="predicted"/>
<keyword evidence="1" id="KW-0812">Transmembrane</keyword>
<keyword evidence="1" id="KW-1133">Transmembrane helix</keyword>
<dbReference type="Proteomes" id="UP001276840">
    <property type="component" value="Unassembled WGS sequence"/>
</dbReference>
<sequence>MAAPLEIRNSASGKILPALGPFIIGGIFGFGALQGMASGADGGHVLWIALLGLACLGLGASIARGAFDTSVKVTLDGRGFRDTRAGDVLVPWNKVRSVRLAAGGKGAAMLNFELTEEPPDAIRYSSANAFGLMPFGKTTVHMEISSLDVHGQDMVDAVKTFAPHVVVRR</sequence>
<evidence type="ECO:0000313" key="2">
    <source>
        <dbReference type="EMBL" id="MDX8525490.1"/>
    </source>
</evidence>
<evidence type="ECO:0008006" key="4">
    <source>
        <dbReference type="Google" id="ProtNLM"/>
    </source>
</evidence>
<keyword evidence="3" id="KW-1185">Reference proteome</keyword>
<keyword evidence="1" id="KW-0472">Membrane</keyword>
<feature type="transmembrane region" description="Helical" evidence="1">
    <location>
        <begin position="45"/>
        <end position="63"/>
    </location>
</feature>
<evidence type="ECO:0000256" key="1">
    <source>
        <dbReference type="SAM" id="Phobius"/>
    </source>
</evidence>